<name>A0A3D8RNX6_9HELO</name>
<dbReference type="SUPFAM" id="SSF51735">
    <property type="entry name" value="NAD(P)-binding Rossmann-fold domains"/>
    <property type="match status" value="1"/>
</dbReference>
<dbReference type="Gene3D" id="3.40.50.720">
    <property type="entry name" value="NAD(P)-binding Rossmann-like Domain"/>
    <property type="match status" value="1"/>
</dbReference>
<dbReference type="PANTHER" id="PTHR46300">
    <property type="entry name" value="P450, PUTATIVE (EUROFUNG)-RELATED-RELATED"/>
    <property type="match status" value="1"/>
</dbReference>
<dbReference type="InterPro" id="IPR050364">
    <property type="entry name" value="Cytochrome_P450_fung"/>
</dbReference>
<dbReference type="PRINTS" id="PR00463">
    <property type="entry name" value="EP450I"/>
</dbReference>
<keyword evidence="7 9" id="KW-0408">Iron</keyword>
<dbReference type="GO" id="GO:0005506">
    <property type="term" value="F:iron ion binding"/>
    <property type="evidence" value="ECO:0007669"/>
    <property type="project" value="InterPro"/>
</dbReference>
<dbReference type="GO" id="GO:0004497">
    <property type="term" value="F:monooxygenase activity"/>
    <property type="evidence" value="ECO:0007669"/>
    <property type="project" value="UniProtKB-KW"/>
</dbReference>
<dbReference type="InterPro" id="IPR002401">
    <property type="entry name" value="Cyt_P450_E_grp-I"/>
</dbReference>
<evidence type="ECO:0000256" key="7">
    <source>
        <dbReference type="ARBA" id="ARBA00023004"/>
    </source>
</evidence>
<evidence type="ECO:0000313" key="11">
    <source>
        <dbReference type="EMBL" id="RDW75511.1"/>
    </source>
</evidence>
<accession>A0A3D8RNX6</accession>
<dbReference type="GO" id="GO:0020037">
    <property type="term" value="F:heme binding"/>
    <property type="evidence" value="ECO:0007669"/>
    <property type="project" value="InterPro"/>
</dbReference>
<evidence type="ECO:0000313" key="12">
    <source>
        <dbReference type="Proteomes" id="UP000256645"/>
    </source>
</evidence>
<dbReference type="OrthoDB" id="2789670at2759"/>
<evidence type="ECO:0000256" key="3">
    <source>
        <dbReference type="ARBA" id="ARBA00022617"/>
    </source>
</evidence>
<dbReference type="STRING" id="1849047.A0A3D8RNX6"/>
<keyword evidence="3 9" id="KW-0349">Heme</keyword>
<dbReference type="InterPro" id="IPR045312">
    <property type="entry name" value="PCBER-like"/>
</dbReference>
<organism evidence="11 12">
    <name type="scientific">Coleophoma cylindrospora</name>
    <dbReference type="NCBI Taxonomy" id="1849047"/>
    <lineage>
        <taxon>Eukaryota</taxon>
        <taxon>Fungi</taxon>
        <taxon>Dikarya</taxon>
        <taxon>Ascomycota</taxon>
        <taxon>Pezizomycotina</taxon>
        <taxon>Leotiomycetes</taxon>
        <taxon>Helotiales</taxon>
        <taxon>Dermateaceae</taxon>
        <taxon>Coleophoma</taxon>
    </lineage>
</organism>
<dbReference type="PANTHER" id="PTHR46300:SF7">
    <property type="entry name" value="P450, PUTATIVE (EUROFUNG)-RELATED"/>
    <property type="match status" value="1"/>
</dbReference>
<reference evidence="11 12" key="1">
    <citation type="journal article" date="2018" name="IMA Fungus">
        <title>IMA Genome-F 9: Draft genome sequence of Annulohypoxylon stygium, Aspergillus mulundensis, Berkeleyomyces basicola (syn. Thielaviopsis basicola), Ceratocystis smalleyi, two Cercospora beticola strains, Coleophoma cylindrospora, Fusarium fracticaudum, Phialophora cf. hyalina, and Morchella septimelata.</title>
        <authorList>
            <person name="Wingfield B.D."/>
            <person name="Bills G.F."/>
            <person name="Dong Y."/>
            <person name="Huang W."/>
            <person name="Nel W.J."/>
            <person name="Swalarsk-Parry B.S."/>
            <person name="Vaghefi N."/>
            <person name="Wilken P.M."/>
            <person name="An Z."/>
            <person name="de Beer Z.W."/>
            <person name="De Vos L."/>
            <person name="Chen L."/>
            <person name="Duong T.A."/>
            <person name="Gao Y."/>
            <person name="Hammerbacher A."/>
            <person name="Kikkert J.R."/>
            <person name="Li Y."/>
            <person name="Li H."/>
            <person name="Li K."/>
            <person name="Li Q."/>
            <person name="Liu X."/>
            <person name="Ma X."/>
            <person name="Naidoo K."/>
            <person name="Pethybridge S.J."/>
            <person name="Sun J."/>
            <person name="Steenkamp E.T."/>
            <person name="van der Nest M.A."/>
            <person name="van Wyk S."/>
            <person name="Wingfield M.J."/>
            <person name="Xiong C."/>
            <person name="Yue Q."/>
            <person name="Zhang X."/>
        </authorList>
    </citation>
    <scope>NUCLEOTIDE SEQUENCE [LARGE SCALE GENOMIC DNA]</scope>
    <source>
        <strain evidence="11 12">BP6252</strain>
    </source>
</reference>
<evidence type="ECO:0000256" key="8">
    <source>
        <dbReference type="ARBA" id="ARBA00023033"/>
    </source>
</evidence>
<dbReference type="Gene3D" id="3.90.25.10">
    <property type="entry name" value="UDP-galactose 4-epimerase, domain 1"/>
    <property type="match status" value="1"/>
</dbReference>
<evidence type="ECO:0000256" key="4">
    <source>
        <dbReference type="ARBA" id="ARBA00022723"/>
    </source>
</evidence>
<dbReference type="InterPro" id="IPR017972">
    <property type="entry name" value="Cyt_P450_CS"/>
</dbReference>
<dbReference type="InterPro" id="IPR036291">
    <property type="entry name" value="NAD(P)-bd_dom_sf"/>
</dbReference>
<feature type="domain" description="NmrA-like" evidence="10">
    <location>
        <begin position="509"/>
        <end position="732"/>
    </location>
</feature>
<dbReference type="InterPro" id="IPR008030">
    <property type="entry name" value="NmrA-like"/>
</dbReference>
<dbReference type="CDD" id="cd05259">
    <property type="entry name" value="PCBER_SDR_a"/>
    <property type="match status" value="1"/>
</dbReference>
<protein>
    <recommendedName>
        <fullName evidence="10">NmrA-like domain-containing protein</fullName>
    </recommendedName>
</protein>
<keyword evidence="6" id="KW-0560">Oxidoreductase</keyword>
<dbReference type="Gene3D" id="1.10.630.10">
    <property type="entry name" value="Cytochrome P450"/>
    <property type="match status" value="1"/>
</dbReference>
<feature type="binding site" description="axial binding residue" evidence="9">
    <location>
        <position position="434"/>
    </location>
    <ligand>
        <name>heme</name>
        <dbReference type="ChEBI" id="CHEBI:30413"/>
    </ligand>
    <ligandPart>
        <name>Fe</name>
        <dbReference type="ChEBI" id="CHEBI:18248"/>
    </ligandPart>
</feature>
<keyword evidence="4 9" id="KW-0479">Metal-binding</keyword>
<gene>
    <name evidence="11" type="ORF">BP6252_06653</name>
</gene>
<dbReference type="InterPro" id="IPR001128">
    <property type="entry name" value="Cyt_P450"/>
</dbReference>
<dbReference type="EMBL" id="PDLM01000006">
    <property type="protein sequence ID" value="RDW75511.1"/>
    <property type="molecule type" value="Genomic_DNA"/>
</dbReference>
<sequence>MDAPIALSLPVVLLATWVLYNFLKTKPHYPPGPKGLPIVGSLLELNNERPWITYGKWASQYGDIVMYWVLGKPVILLGKMEHAENLLQKKMAKYGDRPELVVAQELVTQNGWYIGTARTKHDTHRKQRKILGERLRANALRDWAHPVEITELHLFLQRLVRHPERFVEVIKCFTVNVMLNTTFAHGSIPNLDNPIISRVNRATDHQFTAQVQGRFWVDYLPALRHLPTWLPGMGWKKQGLQWRKEVDALYQELWDATKLRVADGDRHNCLVESLLETQMHQITEGEGTTISAAMVDAGTDTLTGTTVVFMIIFMYFPHILKQAQTVVDEAVGRDRLPTFDDLGRIPYITAMIREAFRWRTVAPVAIPHAVIADDFYAGYFIPKGATVFALSQHIHEDEELYPEHKEFKPERFLDENGRLNTLPHAGFGFGSRKCLGQHFAEQTLFLMIASFVWSFNISAPTDAKGQKILPSLDPMDWGAFLASPPPMDFQAIITPRTQAVVDIINRAVQASGHLGPAIVAALVDSGRFTVTILTRQSQNPGTARESSPFPSSVSVVPVDYTSLSELTAVLANQDALISAVPSSPAAVLAQKQFASACIAAGVAHFIPSEFGSDTDNVLSRSLPLFAPKVELQEFLEDIVKSNPDFSYSLVRTNAFLDSALQRGFFVNLPSKGQGVTDVFGSGDQLFSTTTRSTIGKAVVAILAKVDACKNRSIFVHDIALSQRQLLDIAKKVCPSGSWDEKKIDLEEMEKAVFEGKDNNPRSCLKLTVWKEGYGGHFKKLDNDLLGIQGLTMVEVEAMVKTQLES</sequence>
<dbReference type="Pfam" id="PF00067">
    <property type="entry name" value="p450"/>
    <property type="match status" value="1"/>
</dbReference>
<evidence type="ECO:0000256" key="1">
    <source>
        <dbReference type="ARBA" id="ARBA00001971"/>
    </source>
</evidence>
<evidence type="ECO:0000256" key="6">
    <source>
        <dbReference type="ARBA" id="ARBA00023002"/>
    </source>
</evidence>
<dbReference type="GO" id="GO:0016705">
    <property type="term" value="F:oxidoreductase activity, acting on paired donors, with incorporation or reduction of molecular oxygen"/>
    <property type="evidence" value="ECO:0007669"/>
    <property type="project" value="InterPro"/>
</dbReference>
<evidence type="ECO:0000256" key="9">
    <source>
        <dbReference type="PIRSR" id="PIRSR602401-1"/>
    </source>
</evidence>
<evidence type="ECO:0000256" key="5">
    <source>
        <dbReference type="ARBA" id="ARBA00022857"/>
    </source>
</evidence>
<evidence type="ECO:0000256" key="2">
    <source>
        <dbReference type="ARBA" id="ARBA00010617"/>
    </source>
</evidence>
<proteinExistence type="inferred from homology"/>
<comment type="caution">
    <text evidence="11">The sequence shown here is derived from an EMBL/GenBank/DDBJ whole genome shotgun (WGS) entry which is preliminary data.</text>
</comment>
<keyword evidence="12" id="KW-1185">Reference proteome</keyword>
<dbReference type="SUPFAM" id="SSF48264">
    <property type="entry name" value="Cytochrome P450"/>
    <property type="match status" value="1"/>
</dbReference>
<comment type="cofactor">
    <cofactor evidence="1 9">
        <name>heme</name>
        <dbReference type="ChEBI" id="CHEBI:30413"/>
    </cofactor>
</comment>
<dbReference type="InterPro" id="IPR036396">
    <property type="entry name" value="Cyt_P450_sf"/>
</dbReference>
<evidence type="ECO:0000259" key="10">
    <source>
        <dbReference type="Pfam" id="PF05368"/>
    </source>
</evidence>
<comment type="similarity">
    <text evidence="2">Belongs to the cytochrome P450 family.</text>
</comment>
<dbReference type="Proteomes" id="UP000256645">
    <property type="component" value="Unassembled WGS sequence"/>
</dbReference>
<keyword evidence="8" id="KW-0503">Monooxygenase</keyword>
<keyword evidence="5" id="KW-0521">NADP</keyword>
<dbReference type="AlphaFoldDB" id="A0A3D8RNX6"/>
<dbReference type="Pfam" id="PF05368">
    <property type="entry name" value="NmrA"/>
    <property type="match status" value="1"/>
</dbReference>
<dbReference type="PROSITE" id="PS00086">
    <property type="entry name" value="CYTOCHROME_P450"/>
    <property type="match status" value="1"/>
</dbReference>
<dbReference type="CDD" id="cd11065">
    <property type="entry name" value="CYP64-like"/>
    <property type="match status" value="1"/>
</dbReference>